<dbReference type="InterPro" id="IPR010310">
    <property type="entry name" value="T7SS_ESAT-6-like"/>
</dbReference>
<comment type="similarity">
    <text evidence="1">Belongs to the WXG100 family.</text>
</comment>
<comment type="caution">
    <text evidence="2">The sequence shown here is derived from an EMBL/GenBank/DDBJ whole genome shotgun (WGS) entry which is preliminary data.</text>
</comment>
<dbReference type="AlphaFoldDB" id="A0A846Y8R8"/>
<dbReference type="EMBL" id="JAAXOT010000003">
    <property type="protein sequence ID" value="NKY55956.1"/>
    <property type="molecule type" value="Genomic_DNA"/>
</dbReference>
<gene>
    <name evidence="2" type="ORF">HGA15_07235</name>
</gene>
<organism evidence="2 3">
    <name type="scientific">Nocardia flavorosea</name>
    <dbReference type="NCBI Taxonomy" id="53429"/>
    <lineage>
        <taxon>Bacteria</taxon>
        <taxon>Bacillati</taxon>
        <taxon>Actinomycetota</taxon>
        <taxon>Actinomycetes</taxon>
        <taxon>Mycobacteriales</taxon>
        <taxon>Nocardiaceae</taxon>
        <taxon>Nocardia</taxon>
    </lineage>
</organism>
<evidence type="ECO:0000313" key="3">
    <source>
        <dbReference type="Proteomes" id="UP000570678"/>
    </source>
</evidence>
<dbReference type="Pfam" id="PF06013">
    <property type="entry name" value="WXG100"/>
    <property type="match status" value="1"/>
</dbReference>
<evidence type="ECO:0000313" key="2">
    <source>
        <dbReference type="EMBL" id="NKY55956.1"/>
    </source>
</evidence>
<proteinExistence type="inferred from homology"/>
<dbReference type="RefSeq" id="WP_062972159.1">
    <property type="nucleotide sequence ID" value="NZ_JAAXOT010000003.1"/>
</dbReference>
<accession>A0A846Y8R8</accession>
<sequence>MSSGDIVADPDSAALQVVPDHVLDAGKFVQLTADQLVNALHSLDTDIDAVLGVWKGHSANAYRAGWDKTKQGAVEVLEALSTIAELLGVTTATFVEQDDSNAGSYPSLNL</sequence>
<dbReference type="InterPro" id="IPR036689">
    <property type="entry name" value="ESAT-6-like_sf"/>
</dbReference>
<dbReference type="NCBIfam" id="TIGR03930">
    <property type="entry name" value="WXG100_ESAT6"/>
    <property type="match status" value="1"/>
</dbReference>
<dbReference type="SUPFAM" id="SSF140453">
    <property type="entry name" value="EsxAB dimer-like"/>
    <property type="match status" value="1"/>
</dbReference>
<protein>
    <recommendedName>
        <fullName evidence="1">ESAT-6-like protein</fullName>
    </recommendedName>
</protein>
<dbReference type="Gene3D" id="1.10.287.1060">
    <property type="entry name" value="ESAT-6-like"/>
    <property type="match status" value="1"/>
</dbReference>
<evidence type="ECO:0000256" key="1">
    <source>
        <dbReference type="RuleBase" id="RU362001"/>
    </source>
</evidence>
<name>A0A846Y8R8_9NOCA</name>
<keyword evidence="3" id="KW-1185">Reference proteome</keyword>
<reference evidence="2 3" key="1">
    <citation type="submission" date="2020-04" db="EMBL/GenBank/DDBJ databases">
        <title>MicrobeNet Type strains.</title>
        <authorList>
            <person name="Nicholson A.C."/>
        </authorList>
    </citation>
    <scope>NUCLEOTIDE SEQUENCE [LARGE SCALE GENOMIC DNA]</scope>
    <source>
        <strain evidence="2 3">JCM 3332</strain>
    </source>
</reference>
<dbReference type="Proteomes" id="UP000570678">
    <property type="component" value="Unassembled WGS sequence"/>
</dbReference>